<dbReference type="InterPro" id="IPR004437">
    <property type="entry name" value="ParB/RepB/Spo0J"/>
</dbReference>
<dbReference type="InterPro" id="IPR041468">
    <property type="entry name" value="HTH_ParB/Spo0J"/>
</dbReference>
<comment type="caution">
    <text evidence="5">The sequence shown here is derived from an EMBL/GenBank/DDBJ whole genome shotgun (WGS) entry which is preliminary data.</text>
</comment>
<feature type="region of interest" description="Disordered" evidence="3">
    <location>
        <begin position="225"/>
        <end position="296"/>
    </location>
</feature>
<dbReference type="InterPro" id="IPR036086">
    <property type="entry name" value="ParB/Sulfiredoxin_sf"/>
</dbReference>
<feature type="domain" description="ParB-like N-terminal" evidence="4">
    <location>
        <begin position="52"/>
        <end position="153"/>
    </location>
</feature>
<dbReference type="InterPro" id="IPR003115">
    <property type="entry name" value="ParB_N"/>
</dbReference>
<keyword evidence="2" id="KW-0159">Chromosome partition</keyword>
<dbReference type="InterPro" id="IPR050336">
    <property type="entry name" value="Chromosome_partition/occlusion"/>
</dbReference>
<dbReference type="Gene3D" id="3.90.1530.30">
    <property type="match status" value="1"/>
</dbReference>
<dbReference type="RefSeq" id="WP_344861570.1">
    <property type="nucleotide sequence ID" value="NZ_BAAAUT010000031.1"/>
</dbReference>
<dbReference type="Gene3D" id="1.10.10.2830">
    <property type="match status" value="1"/>
</dbReference>
<gene>
    <name evidence="5" type="ORF">GCM10010466_39350</name>
</gene>
<evidence type="ECO:0000256" key="1">
    <source>
        <dbReference type="ARBA" id="ARBA00006295"/>
    </source>
</evidence>
<keyword evidence="6" id="KW-1185">Reference proteome</keyword>
<dbReference type="SUPFAM" id="SSF109709">
    <property type="entry name" value="KorB DNA-binding domain-like"/>
    <property type="match status" value="1"/>
</dbReference>
<dbReference type="PANTHER" id="PTHR33375:SF1">
    <property type="entry name" value="CHROMOSOME-PARTITIONING PROTEIN PARB-RELATED"/>
    <property type="match status" value="1"/>
</dbReference>
<proteinExistence type="inferred from homology"/>
<comment type="similarity">
    <text evidence="1">Belongs to the ParB family.</text>
</comment>
<name>A0ABP6NE20_9ACTN</name>
<feature type="region of interest" description="Disordered" evidence="3">
    <location>
        <begin position="1"/>
        <end position="29"/>
    </location>
</feature>
<dbReference type="Proteomes" id="UP001500320">
    <property type="component" value="Unassembled WGS sequence"/>
</dbReference>
<protein>
    <recommendedName>
        <fullName evidence="4">ParB-like N-terminal domain-containing protein</fullName>
    </recommendedName>
</protein>
<evidence type="ECO:0000313" key="5">
    <source>
        <dbReference type="EMBL" id="GAA3144363.1"/>
    </source>
</evidence>
<accession>A0ABP6NE20</accession>
<reference evidence="6" key="1">
    <citation type="journal article" date="2019" name="Int. J. Syst. Evol. Microbiol.">
        <title>The Global Catalogue of Microorganisms (GCM) 10K type strain sequencing project: providing services to taxonomists for standard genome sequencing and annotation.</title>
        <authorList>
            <consortium name="The Broad Institute Genomics Platform"/>
            <consortium name="The Broad Institute Genome Sequencing Center for Infectious Disease"/>
            <person name="Wu L."/>
            <person name="Ma J."/>
        </authorList>
    </citation>
    <scope>NUCLEOTIDE SEQUENCE [LARGE SCALE GENOMIC DNA]</scope>
    <source>
        <strain evidence="6">JCM 9373</strain>
    </source>
</reference>
<dbReference type="EMBL" id="BAAAUT010000031">
    <property type="protein sequence ID" value="GAA3144363.1"/>
    <property type="molecule type" value="Genomic_DNA"/>
</dbReference>
<dbReference type="NCBIfam" id="TIGR00180">
    <property type="entry name" value="parB_part"/>
    <property type="match status" value="1"/>
</dbReference>
<evidence type="ECO:0000313" key="6">
    <source>
        <dbReference type="Proteomes" id="UP001500320"/>
    </source>
</evidence>
<dbReference type="Pfam" id="PF17762">
    <property type="entry name" value="HTH_ParB"/>
    <property type="match status" value="1"/>
</dbReference>
<dbReference type="PANTHER" id="PTHR33375">
    <property type="entry name" value="CHROMOSOME-PARTITIONING PROTEIN PARB-RELATED"/>
    <property type="match status" value="1"/>
</dbReference>
<organism evidence="5 6">
    <name type="scientific">Planomonospora alba</name>
    <dbReference type="NCBI Taxonomy" id="161354"/>
    <lineage>
        <taxon>Bacteria</taxon>
        <taxon>Bacillati</taxon>
        <taxon>Actinomycetota</taxon>
        <taxon>Actinomycetes</taxon>
        <taxon>Streptosporangiales</taxon>
        <taxon>Streptosporangiaceae</taxon>
        <taxon>Planomonospora</taxon>
    </lineage>
</organism>
<evidence type="ECO:0000256" key="2">
    <source>
        <dbReference type="ARBA" id="ARBA00022829"/>
    </source>
</evidence>
<dbReference type="Pfam" id="PF02195">
    <property type="entry name" value="ParB_N"/>
    <property type="match status" value="1"/>
</dbReference>
<dbReference type="SUPFAM" id="SSF110849">
    <property type="entry name" value="ParB/Sulfiredoxin"/>
    <property type="match status" value="1"/>
</dbReference>
<evidence type="ECO:0000259" key="4">
    <source>
        <dbReference type="SMART" id="SM00470"/>
    </source>
</evidence>
<sequence>MAKPTRARPSTGSRIVAAPEPVAAGDDTATAAAPVATVAALRPVASGPAWPQTVRLTDLADNPDNPRETLRELEGLAETIRQDGLLQDIVVVPRDIWLAVYPHHAEHVGDRPFVIHHGHRRRHAAELAGLSEVPVKVREDAVDAEERALIENLHHDDLSPLEEARALAKLMELRGISGREAARRLGKSSGWASQRLTLLNLRPDLQEALEDGRLSVRDARVIGKLPPEEQYLPETAPEVELPGPAPAPSPAPAGESGGGSGEGAYPVSAPAEPRGKTPKPPETGGPYVTLPLGSPTEVAATLRERMRPEHLETLVELLTATTAR</sequence>
<dbReference type="SMART" id="SM00470">
    <property type="entry name" value="ParB"/>
    <property type="match status" value="1"/>
</dbReference>
<evidence type="ECO:0000256" key="3">
    <source>
        <dbReference type="SAM" id="MobiDB-lite"/>
    </source>
</evidence>